<dbReference type="PANTHER" id="PTHR13341">
    <property type="entry name" value="MIR-INTERACTING SAPOSIN-LIKE PROTEIN"/>
    <property type="match status" value="1"/>
</dbReference>
<protein>
    <recommendedName>
        <fullName evidence="3">DUF3456 domain-containing protein</fullName>
    </recommendedName>
</protein>
<dbReference type="Pfam" id="PF11938">
    <property type="entry name" value="DUF3456"/>
    <property type="match status" value="1"/>
</dbReference>
<proteinExistence type="inferred from homology"/>
<feature type="domain" description="DUF3456" evidence="3">
    <location>
        <begin position="38"/>
        <end position="187"/>
    </location>
</feature>
<accession>A0A9N9WSI1</accession>
<evidence type="ECO:0000256" key="2">
    <source>
        <dbReference type="SAM" id="SignalP"/>
    </source>
</evidence>
<reference evidence="4" key="1">
    <citation type="submission" date="2022-01" db="EMBL/GenBank/DDBJ databases">
        <authorList>
            <person name="King R."/>
        </authorList>
    </citation>
    <scope>NUCLEOTIDE SEQUENCE</scope>
</reference>
<keyword evidence="2" id="KW-0732">Signal</keyword>
<evidence type="ECO:0000259" key="3">
    <source>
        <dbReference type="Pfam" id="PF11938"/>
    </source>
</evidence>
<keyword evidence="5" id="KW-1185">Reference proteome</keyword>
<dbReference type="AlphaFoldDB" id="A0A9N9WSI1"/>
<organism evidence="4 5">
    <name type="scientific">Chironomus riparius</name>
    <dbReference type="NCBI Taxonomy" id="315576"/>
    <lineage>
        <taxon>Eukaryota</taxon>
        <taxon>Metazoa</taxon>
        <taxon>Ecdysozoa</taxon>
        <taxon>Arthropoda</taxon>
        <taxon>Hexapoda</taxon>
        <taxon>Insecta</taxon>
        <taxon>Pterygota</taxon>
        <taxon>Neoptera</taxon>
        <taxon>Endopterygota</taxon>
        <taxon>Diptera</taxon>
        <taxon>Nematocera</taxon>
        <taxon>Chironomoidea</taxon>
        <taxon>Chironomidae</taxon>
        <taxon>Chironominae</taxon>
        <taxon>Chironomus</taxon>
    </lineage>
</organism>
<dbReference type="PANTHER" id="PTHR13341:SF2">
    <property type="entry name" value="PROTEIN SEELE"/>
    <property type="match status" value="1"/>
</dbReference>
<dbReference type="InterPro" id="IPR042415">
    <property type="entry name" value="CNPY"/>
</dbReference>
<dbReference type="Proteomes" id="UP001153620">
    <property type="component" value="Chromosome 3"/>
</dbReference>
<dbReference type="EMBL" id="OU895879">
    <property type="protein sequence ID" value="CAG9807358.1"/>
    <property type="molecule type" value="Genomic_DNA"/>
</dbReference>
<evidence type="ECO:0000313" key="4">
    <source>
        <dbReference type="EMBL" id="CAG9807358.1"/>
    </source>
</evidence>
<evidence type="ECO:0000313" key="5">
    <source>
        <dbReference type="Proteomes" id="UP001153620"/>
    </source>
</evidence>
<reference evidence="4" key="2">
    <citation type="submission" date="2022-10" db="EMBL/GenBank/DDBJ databases">
        <authorList>
            <consortium name="ENA_rothamsted_submissions"/>
            <consortium name="culmorum"/>
            <person name="King R."/>
        </authorList>
    </citation>
    <scope>NUCLEOTIDE SEQUENCE</scope>
</reference>
<feature type="signal peptide" evidence="2">
    <location>
        <begin position="1"/>
        <end position="19"/>
    </location>
</feature>
<evidence type="ECO:0000256" key="1">
    <source>
        <dbReference type="ARBA" id="ARBA00007285"/>
    </source>
</evidence>
<dbReference type="GO" id="GO:0005783">
    <property type="term" value="C:endoplasmic reticulum"/>
    <property type="evidence" value="ECO:0007669"/>
    <property type="project" value="TreeGrafter"/>
</dbReference>
<sequence length="209" mass="23823">MKGHKSLFLILFIAELALAQYDGTENLFLGNVDGKIVKCLTCEHTVKEIKEAQAKVDPKKKAEVKSGRFNPDGTLSGTLIELRKSEQYLTELFEGDDGICKTMDDYAKAKYKSDGRLVVLKMFVDGAMNPLMSEVDFVQDQDLNKSLKHYCLEVLDEFDEVFLEYFMAPKLADDVVDQICTERTKLCSVKQDEEYEDEEADSYLLEKEL</sequence>
<comment type="similarity">
    <text evidence="1">Belongs to the canopy family.</text>
</comment>
<dbReference type="InterPro" id="IPR021852">
    <property type="entry name" value="DUF3456"/>
</dbReference>
<gene>
    <name evidence="4" type="ORF">CHIRRI_LOCUS10207</name>
</gene>
<dbReference type="OrthoDB" id="192915at2759"/>
<name>A0A9N9WSI1_9DIPT</name>
<feature type="chain" id="PRO_5040124923" description="DUF3456 domain-containing protein" evidence="2">
    <location>
        <begin position="20"/>
        <end position="209"/>
    </location>
</feature>